<evidence type="ECO:0000313" key="5">
    <source>
        <dbReference type="EMBL" id="SHK30628.1"/>
    </source>
</evidence>
<dbReference type="Pfam" id="PF00571">
    <property type="entry name" value="CBS"/>
    <property type="match status" value="2"/>
</dbReference>
<dbReference type="Pfam" id="PF04972">
    <property type="entry name" value="BON"/>
    <property type="match status" value="1"/>
</dbReference>
<feature type="domain" description="CBS" evidence="4">
    <location>
        <begin position="99"/>
        <end position="155"/>
    </location>
</feature>
<sequence>MTSKTPTARDLMTPDVLSVPPDMPVAVLARMLAERHLSAVPVTDTHGHVLGIVSEADLLRRLAGEEDLPRGWLAQLISNPSREAGRYARTHGRRVSEVMTPDVVAVEEDATAAHVAHLLEEKHIKRVPVLRKGRLVGIVSRADLLRAVLDMPPAVRGESETEDERIFRALEDERARQPWSDTAFVFAHVENGIVRLYGLVRSEEIRKAMVVLAERIEGVKEVKDEMSIQGGVLMPGL</sequence>
<dbReference type="InterPro" id="IPR000644">
    <property type="entry name" value="CBS_dom"/>
</dbReference>
<name>A0A1M6RE37_9PROT</name>
<evidence type="ECO:0000259" key="3">
    <source>
        <dbReference type="PROSITE" id="PS50914"/>
    </source>
</evidence>
<proteinExistence type="predicted"/>
<dbReference type="EMBL" id="FQZF01000042">
    <property type="protein sequence ID" value="SHK30628.1"/>
    <property type="molecule type" value="Genomic_DNA"/>
</dbReference>
<keyword evidence="6" id="KW-1185">Reference proteome</keyword>
<dbReference type="InterPro" id="IPR046342">
    <property type="entry name" value="CBS_dom_sf"/>
</dbReference>
<evidence type="ECO:0000256" key="1">
    <source>
        <dbReference type="ARBA" id="ARBA00023122"/>
    </source>
</evidence>
<evidence type="ECO:0000313" key="6">
    <source>
        <dbReference type="Proteomes" id="UP000184387"/>
    </source>
</evidence>
<dbReference type="OrthoDB" id="9783590at2"/>
<evidence type="ECO:0000256" key="2">
    <source>
        <dbReference type="PROSITE-ProRule" id="PRU00703"/>
    </source>
</evidence>
<dbReference type="InterPro" id="IPR017080">
    <property type="entry name" value="UCP036990_CBS_BON"/>
</dbReference>
<dbReference type="SMART" id="SM00116">
    <property type="entry name" value="CBS"/>
    <property type="match status" value="2"/>
</dbReference>
<dbReference type="PIRSF" id="PIRSF036990">
    <property type="entry name" value="UCP036990_CBS_BON"/>
    <property type="match status" value="1"/>
</dbReference>
<dbReference type="SUPFAM" id="SSF54631">
    <property type="entry name" value="CBS-domain pair"/>
    <property type="match status" value="1"/>
</dbReference>
<dbReference type="InterPro" id="IPR007055">
    <property type="entry name" value="BON_dom"/>
</dbReference>
<gene>
    <name evidence="5" type="ORF">SAMN02745194_04661</name>
</gene>
<dbReference type="CDD" id="cd04586">
    <property type="entry name" value="CBS_pair_BON_assoc"/>
    <property type="match status" value="1"/>
</dbReference>
<accession>A0A1M6RE37</accession>
<dbReference type="PANTHER" id="PTHR43080">
    <property type="entry name" value="CBS DOMAIN-CONTAINING PROTEIN CBSX3, MITOCHONDRIAL"/>
    <property type="match status" value="1"/>
</dbReference>
<organism evidence="5 6">
    <name type="scientific">Muricoccus roseus</name>
    <dbReference type="NCBI Taxonomy" id="198092"/>
    <lineage>
        <taxon>Bacteria</taxon>
        <taxon>Pseudomonadati</taxon>
        <taxon>Pseudomonadota</taxon>
        <taxon>Alphaproteobacteria</taxon>
        <taxon>Acetobacterales</taxon>
        <taxon>Roseomonadaceae</taxon>
        <taxon>Muricoccus</taxon>
    </lineage>
</organism>
<dbReference type="PROSITE" id="PS50914">
    <property type="entry name" value="BON"/>
    <property type="match status" value="1"/>
</dbReference>
<evidence type="ECO:0000259" key="4">
    <source>
        <dbReference type="PROSITE" id="PS51371"/>
    </source>
</evidence>
<reference evidence="5 6" key="1">
    <citation type="submission" date="2016-11" db="EMBL/GenBank/DDBJ databases">
        <authorList>
            <person name="Jaros S."/>
            <person name="Januszkiewicz K."/>
            <person name="Wedrychowicz H."/>
        </authorList>
    </citation>
    <scope>NUCLEOTIDE SEQUENCE [LARGE SCALE GENOMIC DNA]</scope>
    <source>
        <strain evidence="5 6">DSM 14916</strain>
    </source>
</reference>
<dbReference type="STRING" id="198092.SAMN02745194_04661"/>
<keyword evidence="1 2" id="KW-0129">CBS domain</keyword>
<dbReference type="InterPro" id="IPR051257">
    <property type="entry name" value="Diverse_CBS-Domain"/>
</dbReference>
<dbReference type="Gene3D" id="3.30.1340.30">
    <property type="match status" value="1"/>
</dbReference>
<dbReference type="Gene3D" id="3.10.580.10">
    <property type="entry name" value="CBS-domain"/>
    <property type="match status" value="1"/>
</dbReference>
<dbReference type="Proteomes" id="UP000184387">
    <property type="component" value="Unassembled WGS sequence"/>
</dbReference>
<dbReference type="RefSeq" id="WP_086062496.1">
    <property type="nucleotide sequence ID" value="NZ_FQZF01000042.1"/>
</dbReference>
<protein>
    <submittedName>
        <fullName evidence="5">BON domain-containing protein</fullName>
    </submittedName>
</protein>
<dbReference type="AlphaFoldDB" id="A0A1M6RE37"/>
<dbReference type="PANTHER" id="PTHR43080:SF26">
    <property type="entry name" value="REGULATORY PROTEIN"/>
    <property type="match status" value="1"/>
</dbReference>
<dbReference type="PROSITE" id="PS51371">
    <property type="entry name" value="CBS"/>
    <property type="match status" value="2"/>
</dbReference>
<feature type="domain" description="CBS" evidence="4">
    <location>
        <begin position="12"/>
        <end position="68"/>
    </location>
</feature>
<feature type="domain" description="BON" evidence="3">
    <location>
        <begin position="162"/>
        <end position="230"/>
    </location>
</feature>